<dbReference type="EMBL" id="PFWU01000045">
    <property type="protein sequence ID" value="PJA45244.1"/>
    <property type="molecule type" value="Genomic_DNA"/>
</dbReference>
<proteinExistence type="predicted"/>
<feature type="transmembrane region" description="Helical" evidence="1">
    <location>
        <begin position="68"/>
        <end position="88"/>
    </location>
</feature>
<name>A0A2M7XBJ9_9BACT</name>
<reference evidence="3" key="1">
    <citation type="submission" date="2017-09" db="EMBL/GenBank/DDBJ databases">
        <title>Depth-based differentiation of microbial function through sediment-hosted aquifers and enrichment of novel symbionts in the deep terrestrial subsurface.</title>
        <authorList>
            <person name="Probst A.J."/>
            <person name="Ladd B."/>
            <person name="Jarett J.K."/>
            <person name="Geller-Mcgrath D.E."/>
            <person name="Sieber C.M.K."/>
            <person name="Emerson J.B."/>
            <person name="Anantharaman K."/>
            <person name="Thomas B.C."/>
            <person name="Malmstrom R."/>
            <person name="Stieglmeier M."/>
            <person name="Klingl A."/>
            <person name="Woyke T."/>
            <person name="Ryan C.M."/>
            <person name="Banfield J.F."/>
        </authorList>
    </citation>
    <scope>NUCLEOTIDE SEQUENCE [LARGE SCALE GENOMIC DNA]</scope>
</reference>
<evidence type="ECO:0000313" key="3">
    <source>
        <dbReference type="Proteomes" id="UP000229385"/>
    </source>
</evidence>
<sequence>MRSKIVFIGTIAITAFIPWLLLLAGLSQITELSRLFFIVIHYLMNMALFAIAFGWYFKGHQKEDPFRVMAVALVCLVVFELVYFGFIYEGELWFLTYVDWIIPAFLVATSIYGVGKLTTHA</sequence>
<evidence type="ECO:0000256" key="1">
    <source>
        <dbReference type="SAM" id="Phobius"/>
    </source>
</evidence>
<organism evidence="2 3">
    <name type="scientific">Candidatus Uhrbacteria bacterium CG_4_9_14_3_um_filter_50_9</name>
    <dbReference type="NCBI Taxonomy" id="1975035"/>
    <lineage>
        <taxon>Bacteria</taxon>
        <taxon>Candidatus Uhriibacteriota</taxon>
    </lineage>
</organism>
<feature type="transmembrane region" description="Helical" evidence="1">
    <location>
        <begin position="7"/>
        <end position="29"/>
    </location>
</feature>
<protein>
    <submittedName>
        <fullName evidence="2">Uncharacterized protein</fullName>
    </submittedName>
</protein>
<feature type="transmembrane region" description="Helical" evidence="1">
    <location>
        <begin position="35"/>
        <end position="56"/>
    </location>
</feature>
<accession>A0A2M7XBJ9</accession>
<keyword evidence="1" id="KW-0812">Transmembrane</keyword>
<dbReference type="Proteomes" id="UP000229385">
    <property type="component" value="Unassembled WGS sequence"/>
</dbReference>
<dbReference type="AlphaFoldDB" id="A0A2M7XBJ9"/>
<gene>
    <name evidence="2" type="ORF">CO174_04025</name>
</gene>
<evidence type="ECO:0000313" key="2">
    <source>
        <dbReference type="EMBL" id="PJA45244.1"/>
    </source>
</evidence>
<keyword evidence="1" id="KW-0472">Membrane</keyword>
<comment type="caution">
    <text evidence="2">The sequence shown here is derived from an EMBL/GenBank/DDBJ whole genome shotgun (WGS) entry which is preliminary data.</text>
</comment>
<keyword evidence="1" id="KW-1133">Transmembrane helix</keyword>
<feature type="transmembrane region" description="Helical" evidence="1">
    <location>
        <begin position="94"/>
        <end position="115"/>
    </location>
</feature>